<feature type="signal peptide" evidence="1">
    <location>
        <begin position="1"/>
        <end position="24"/>
    </location>
</feature>
<evidence type="ECO:0000256" key="1">
    <source>
        <dbReference type="SAM" id="SignalP"/>
    </source>
</evidence>
<keyword evidence="3" id="KW-1185">Reference proteome</keyword>
<feature type="chain" id="PRO_5016818228" evidence="1">
    <location>
        <begin position="25"/>
        <end position="177"/>
    </location>
</feature>
<reference evidence="2" key="1">
    <citation type="submission" date="2018-04" db="EMBL/GenBank/DDBJ databases">
        <title>Whole genome sequencing of Hypsizygus marmoreus.</title>
        <authorList>
            <person name="Choi I.-G."/>
            <person name="Min B."/>
            <person name="Kim J.-G."/>
            <person name="Kim S."/>
            <person name="Oh Y.-L."/>
            <person name="Kong W.-S."/>
            <person name="Park H."/>
            <person name="Jeong J."/>
            <person name="Song E.-S."/>
        </authorList>
    </citation>
    <scope>NUCLEOTIDE SEQUENCE [LARGE SCALE GENOMIC DNA]</scope>
    <source>
        <strain evidence="2">51987-8</strain>
    </source>
</reference>
<protein>
    <submittedName>
        <fullName evidence="2">Uncharacterized protein</fullName>
    </submittedName>
</protein>
<dbReference type="InParanoid" id="A0A369KB57"/>
<evidence type="ECO:0000313" key="2">
    <source>
        <dbReference type="EMBL" id="RDB29895.1"/>
    </source>
</evidence>
<sequence length="177" mass="19134">MLNGMYHCHFLVLAVMLFTSLAAAAPLALQVSDTQRLSINPTAMSAEFISGVAALRRTSGVGAAFAGSSLDARLESPSDILPPSTHNEECIGTKPKLRAFPTRNAYVAAVLDETRPHEANSEYSSVLYITNECTTDRTVELNYRDSYSLRRSATTGYAASTSSSRPWLDVIGDARIL</sequence>
<dbReference type="AlphaFoldDB" id="A0A369KB57"/>
<comment type="caution">
    <text evidence="2">The sequence shown here is derived from an EMBL/GenBank/DDBJ whole genome shotgun (WGS) entry which is preliminary data.</text>
</comment>
<keyword evidence="1" id="KW-0732">Signal</keyword>
<accession>A0A369KB57</accession>
<dbReference type="Proteomes" id="UP000076154">
    <property type="component" value="Unassembled WGS sequence"/>
</dbReference>
<proteinExistence type="predicted"/>
<name>A0A369KB57_HYPMA</name>
<gene>
    <name evidence="2" type="ORF">Hypma_014033</name>
</gene>
<evidence type="ECO:0000313" key="3">
    <source>
        <dbReference type="Proteomes" id="UP000076154"/>
    </source>
</evidence>
<organism evidence="2 3">
    <name type="scientific">Hypsizygus marmoreus</name>
    <name type="common">White beech mushroom</name>
    <name type="synonym">Agaricus marmoreus</name>
    <dbReference type="NCBI Taxonomy" id="39966"/>
    <lineage>
        <taxon>Eukaryota</taxon>
        <taxon>Fungi</taxon>
        <taxon>Dikarya</taxon>
        <taxon>Basidiomycota</taxon>
        <taxon>Agaricomycotina</taxon>
        <taxon>Agaricomycetes</taxon>
        <taxon>Agaricomycetidae</taxon>
        <taxon>Agaricales</taxon>
        <taxon>Tricholomatineae</taxon>
        <taxon>Lyophyllaceae</taxon>
        <taxon>Hypsizygus</taxon>
    </lineage>
</organism>
<dbReference type="EMBL" id="LUEZ02000009">
    <property type="protein sequence ID" value="RDB29895.1"/>
    <property type="molecule type" value="Genomic_DNA"/>
</dbReference>